<sequence length="336" mass="34726">MLMDIFWYALVGLLLVGYLTLEGADFGVGMLIPFARDEADRARMRRLVVPLFLANEVWLVAFVGLLFGALPLLEGKLLAGLRIPVTLLLLAWFLRDAALWFRSAHPGAGWRRAWDAVLPVASLVLAAGWGVVLSVLIRGLSIGGGGQPTATLGDLLHPFTLGSAAVLVLASLRQGIFFTALSAGGDNPLGERADRLAKQLTLALAGLILLTAVIGLVSCDAKVAVAINGLFPAIAVLGSGRDHANGKTVRALARGAAPLIALPVSVGIANGTTALATRSGVGELSLGDAVAASSTLTLLAVTVLPALVAVAFAQAWFWRVFAPGRSAGRAPEPVAG</sequence>
<accession>A0ABP5RQY5</accession>
<dbReference type="PANTHER" id="PTHR43141">
    <property type="entry name" value="CYTOCHROME BD2 SUBUNIT II"/>
    <property type="match status" value="1"/>
</dbReference>
<organism evidence="8 9">
    <name type="scientific">Kitasatospora cystarginea</name>
    <dbReference type="NCBI Taxonomy" id="58350"/>
    <lineage>
        <taxon>Bacteria</taxon>
        <taxon>Bacillati</taxon>
        <taxon>Actinomycetota</taxon>
        <taxon>Actinomycetes</taxon>
        <taxon>Kitasatosporales</taxon>
        <taxon>Streptomycetaceae</taxon>
        <taxon>Kitasatospora</taxon>
    </lineage>
</organism>
<evidence type="ECO:0000256" key="1">
    <source>
        <dbReference type="ARBA" id="ARBA00004651"/>
    </source>
</evidence>
<protein>
    <submittedName>
        <fullName evidence="8">Cytochrome d ubiquinol oxidase subunit II</fullName>
    </submittedName>
</protein>
<evidence type="ECO:0000256" key="7">
    <source>
        <dbReference type="SAM" id="Phobius"/>
    </source>
</evidence>
<feature type="transmembrane region" description="Helical" evidence="7">
    <location>
        <begin position="6"/>
        <end position="35"/>
    </location>
</feature>
<reference evidence="9" key="1">
    <citation type="journal article" date="2019" name="Int. J. Syst. Evol. Microbiol.">
        <title>The Global Catalogue of Microorganisms (GCM) 10K type strain sequencing project: providing services to taxonomists for standard genome sequencing and annotation.</title>
        <authorList>
            <consortium name="The Broad Institute Genomics Platform"/>
            <consortium name="The Broad Institute Genome Sequencing Center for Infectious Disease"/>
            <person name="Wu L."/>
            <person name="Ma J."/>
        </authorList>
    </citation>
    <scope>NUCLEOTIDE SEQUENCE [LARGE SCALE GENOMIC DNA]</scope>
    <source>
        <strain evidence="9">JCM 7356</strain>
    </source>
</reference>
<evidence type="ECO:0000313" key="9">
    <source>
        <dbReference type="Proteomes" id="UP001500305"/>
    </source>
</evidence>
<comment type="caution">
    <text evidence="8">The sequence shown here is derived from an EMBL/GenBank/DDBJ whole genome shotgun (WGS) entry which is preliminary data.</text>
</comment>
<feature type="transmembrane region" description="Helical" evidence="7">
    <location>
        <begin position="252"/>
        <end position="276"/>
    </location>
</feature>
<comment type="subcellular location">
    <subcellularLocation>
        <location evidence="1">Cell membrane</location>
        <topology evidence="1">Multi-pass membrane protein</topology>
    </subcellularLocation>
</comment>
<evidence type="ECO:0000313" key="8">
    <source>
        <dbReference type="EMBL" id="GAA2268765.1"/>
    </source>
</evidence>
<feature type="transmembrane region" description="Helical" evidence="7">
    <location>
        <begin position="161"/>
        <end position="184"/>
    </location>
</feature>
<gene>
    <name evidence="8" type="primary">cydB_2</name>
    <name evidence="8" type="ORF">GCM10010430_62700</name>
</gene>
<keyword evidence="5 7" id="KW-1133">Transmembrane helix</keyword>
<evidence type="ECO:0000256" key="5">
    <source>
        <dbReference type="ARBA" id="ARBA00022989"/>
    </source>
</evidence>
<evidence type="ECO:0000256" key="4">
    <source>
        <dbReference type="ARBA" id="ARBA00022692"/>
    </source>
</evidence>
<dbReference type="EMBL" id="BAAATR010000037">
    <property type="protein sequence ID" value="GAA2268765.1"/>
    <property type="molecule type" value="Genomic_DNA"/>
</dbReference>
<evidence type="ECO:0000256" key="3">
    <source>
        <dbReference type="ARBA" id="ARBA00022475"/>
    </source>
</evidence>
<evidence type="ECO:0000256" key="2">
    <source>
        <dbReference type="ARBA" id="ARBA00007543"/>
    </source>
</evidence>
<feature type="transmembrane region" description="Helical" evidence="7">
    <location>
        <begin position="223"/>
        <end position="240"/>
    </location>
</feature>
<feature type="transmembrane region" description="Helical" evidence="7">
    <location>
        <begin position="196"/>
        <end position="217"/>
    </location>
</feature>
<dbReference type="InterPro" id="IPR003317">
    <property type="entry name" value="Cyt-d_oxidase_su2"/>
</dbReference>
<proteinExistence type="inferred from homology"/>
<dbReference type="Proteomes" id="UP001500305">
    <property type="component" value="Unassembled WGS sequence"/>
</dbReference>
<keyword evidence="6 7" id="KW-0472">Membrane</keyword>
<feature type="transmembrane region" description="Helical" evidence="7">
    <location>
        <begin position="77"/>
        <end position="95"/>
    </location>
</feature>
<feature type="transmembrane region" description="Helical" evidence="7">
    <location>
        <begin position="296"/>
        <end position="318"/>
    </location>
</feature>
<evidence type="ECO:0000256" key="6">
    <source>
        <dbReference type="ARBA" id="ARBA00023136"/>
    </source>
</evidence>
<dbReference type="PANTHER" id="PTHR43141:SF4">
    <property type="entry name" value="CYTOCHROME BD2 SUBUNIT II"/>
    <property type="match status" value="1"/>
</dbReference>
<name>A0ABP5RQY5_9ACTN</name>
<dbReference type="Pfam" id="PF02322">
    <property type="entry name" value="Cyt_bd_oxida_II"/>
    <property type="match status" value="1"/>
</dbReference>
<feature type="transmembrane region" description="Helical" evidence="7">
    <location>
        <begin position="116"/>
        <end position="141"/>
    </location>
</feature>
<feature type="transmembrane region" description="Helical" evidence="7">
    <location>
        <begin position="47"/>
        <end position="71"/>
    </location>
</feature>
<keyword evidence="4 7" id="KW-0812">Transmembrane</keyword>
<keyword evidence="3" id="KW-1003">Cell membrane</keyword>
<comment type="similarity">
    <text evidence="2">Belongs to the cytochrome ubiquinol oxidase subunit 2 family.</text>
</comment>
<keyword evidence="9" id="KW-1185">Reference proteome</keyword>